<evidence type="ECO:0000313" key="2">
    <source>
        <dbReference type="EMBL" id="AFY93509.1"/>
    </source>
</evidence>
<gene>
    <name evidence="2" type="ORF">Cha6605_2452</name>
</gene>
<reference evidence="2 3" key="1">
    <citation type="submission" date="2012-05" db="EMBL/GenBank/DDBJ databases">
        <title>Finished chromosome of genome of Chamaesiphon sp. PCC 6605.</title>
        <authorList>
            <consortium name="US DOE Joint Genome Institute"/>
            <person name="Gugger M."/>
            <person name="Coursin T."/>
            <person name="Rippka R."/>
            <person name="Tandeau De Marsac N."/>
            <person name="Huntemann M."/>
            <person name="Wei C.-L."/>
            <person name="Han J."/>
            <person name="Detter J.C."/>
            <person name="Han C."/>
            <person name="Tapia R."/>
            <person name="Chen A."/>
            <person name="Kyrpides N."/>
            <person name="Mavromatis K."/>
            <person name="Markowitz V."/>
            <person name="Szeto E."/>
            <person name="Ivanova N."/>
            <person name="Pagani I."/>
            <person name="Pati A."/>
            <person name="Goodwin L."/>
            <person name="Nordberg H.P."/>
            <person name="Cantor M.N."/>
            <person name="Hua S.X."/>
            <person name="Woyke T."/>
            <person name="Kerfeld C.A."/>
        </authorList>
    </citation>
    <scope>NUCLEOTIDE SEQUENCE [LARGE SCALE GENOMIC DNA]</scope>
    <source>
        <strain evidence="3">ATCC 27169 / PCC 6605</strain>
    </source>
</reference>
<evidence type="ECO:0000256" key="1">
    <source>
        <dbReference type="SAM" id="MobiDB-lite"/>
    </source>
</evidence>
<evidence type="ECO:0000313" key="3">
    <source>
        <dbReference type="Proteomes" id="UP000010366"/>
    </source>
</evidence>
<dbReference type="AlphaFoldDB" id="K9UH25"/>
<dbReference type="STRING" id="1173020.Cha6605_2452"/>
<dbReference type="EMBL" id="CP003600">
    <property type="protein sequence ID" value="AFY93509.1"/>
    <property type="molecule type" value="Genomic_DNA"/>
</dbReference>
<protein>
    <submittedName>
        <fullName evidence="2">Uncharacterized protein</fullName>
    </submittedName>
</protein>
<accession>K9UH25</accession>
<feature type="region of interest" description="Disordered" evidence="1">
    <location>
        <begin position="58"/>
        <end position="82"/>
    </location>
</feature>
<sequence length="121" mass="13711">MLDTIGAVIVKISDWFKNIQVQQFLSVVAIGFILLTTDVAPDRASKATIDKLDRMVHQEDPQRPKTTKEWQDQAREVKGKPGERLERIGEQSADAVKEFGQMYPDVAKRSANELEKNIDNN</sequence>
<dbReference type="OrthoDB" id="467131at2"/>
<dbReference type="HOGENOM" id="CLU_160754_0_0_3"/>
<keyword evidence="3" id="KW-1185">Reference proteome</keyword>
<organism evidence="2 3">
    <name type="scientific">Chamaesiphon minutus (strain ATCC 27169 / PCC 6605)</name>
    <dbReference type="NCBI Taxonomy" id="1173020"/>
    <lineage>
        <taxon>Bacteria</taxon>
        <taxon>Bacillati</taxon>
        <taxon>Cyanobacteriota</taxon>
        <taxon>Cyanophyceae</taxon>
        <taxon>Gomontiellales</taxon>
        <taxon>Chamaesiphonaceae</taxon>
        <taxon>Chamaesiphon</taxon>
    </lineage>
</organism>
<proteinExistence type="predicted"/>
<dbReference type="eggNOG" id="ENOG5032UAH">
    <property type="taxonomic scope" value="Bacteria"/>
</dbReference>
<dbReference type="Proteomes" id="UP000010366">
    <property type="component" value="Chromosome"/>
</dbReference>
<dbReference type="RefSeq" id="WP_015159657.1">
    <property type="nucleotide sequence ID" value="NC_019697.1"/>
</dbReference>
<dbReference type="KEGG" id="cmp:Cha6605_2452"/>
<name>K9UH25_CHAP6</name>